<feature type="region of interest" description="Disordered" evidence="5">
    <location>
        <begin position="346"/>
        <end position="405"/>
    </location>
</feature>
<keyword evidence="6" id="KW-1133">Transmembrane helix</keyword>
<feature type="compositionally biased region" description="Low complexity" evidence="5">
    <location>
        <begin position="1064"/>
        <end position="1074"/>
    </location>
</feature>
<name>A0A5A8CFQ1_CAFRO</name>
<keyword evidence="1 3" id="KW-0547">Nucleotide-binding</keyword>
<comment type="similarity">
    <text evidence="3">Belongs to the TRAFAC class myosin-kinesin ATPase superfamily. Kinesin family.</text>
</comment>
<feature type="transmembrane region" description="Helical" evidence="6">
    <location>
        <begin position="1271"/>
        <end position="1292"/>
    </location>
</feature>
<keyword evidence="3" id="KW-0505">Motor protein</keyword>
<protein>
    <recommendedName>
        <fullName evidence="7">Kinesin motor domain-containing protein</fullName>
    </recommendedName>
</protein>
<dbReference type="PROSITE" id="PS00411">
    <property type="entry name" value="KINESIN_MOTOR_1"/>
    <property type="match status" value="1"/>
</dbReference>
<feature type="region of interest" description="Disordered" evidence="5">
    <location>
        <begin position="1"/>
        <end position="24"/>
    </location>
</feature>
<keyword evidence="4" id="KW-0175">Coiled coil</keyword>
<feature type="region of interest" description="Disordered" evidence="5">
    <location>
        <begin position="783"/>
        <end position="816"/>
    </location>
</feature>
<dbReference type="InterPro" id="IPR019821">
    <property type="entry name" value="Kinesin_motor_CS"/>
</dbReference>
<keyword evidence="6" id="KW-0812">Transmembrane</keyword>
<feature type="region of interest" description="Disordered" evidence="5">
    <location>
        <begin position="428"/>
        <end position="467"/>
    </location>
</feature>
<feature type="region of interest" description="Disordered" evidence="5">
    <location>
        <begin position="717"/>
        <end position="753"/>
    </location>
</feature>
<evidence type="ECO:0000256" key="4">
    <source>
        <dbReference type="SAM" id="Coils"/>
    </source>
</evidence>
<feature type="compositionally biased region" description="Low complexity" evidence="5">
    <location>
        <begin position="442"/>
        <end position="467"/>
    </location>
</feature>
<dbReference type="Pfam" id="PF00225">
    <property type="entry name" value="Kinesin"/>
    <property type="match status" value="1"/>
</dbReference>
<comment type="caution">
    <text evidence="8">The sequence shown here is derived from an EMBL/GenBank/DDBJ whole genome shotgun (WGS) entry which is preliminary data.</text>
</comment>
<feature type="domain" description="Kinesin motor" evidence="7">
    <location>
        <begin position="574"/>
        <end position="990"/>
    </location>
</feature>
<dbReference type="GO" id="GO:0005524">
    <property type="term" value="F:ATP binding"/>
    <property type="evidence" value="ECO:0007669"/>
    <property type="project" value="UniProtKB-UniRule"/>
</dbReference>
<feature type="compositionally biased region" description="Polar residues" evidence="5">
    <location>
        <begin position="1516"/>
        <end position="1540"/>
    </location>
</feature>
<keyword evidence="6" id="KW-0472">Membrane</keyword>
<feature type="transmembrane region" description="Helical" evidence="6">
    <location>
        <begin position="1230"/>
        <end position="1251"/>
    </location>
</feature>
<evidence type="ECO:0000256" key="5">
    <source>
        <dbReference type="SAM" id="MobiDB-lite"/>
    </source>
</evidence>
<feature type="transmembrane region" description="Helical" evidence="6">
    <location>
        <begin position="1353"/>
        <end position="1372"/>
    </location>
</feature>
<feature type="coiled-coil region" evidence="4">
    <location>
        <begin position="491"/>
        <end position="532"/>
    </location>
</feature>
<dbReference type="GO" id="GO:0007018">
    <property type="term" value="P:microtubule-based movement"/>
    <property type="evidence" value="ECO:0007669"/>
    <property type="project" value="InterPro"/>
</dbReference>
<evidence type="ECO:0000256" key="6">
    <source>
        <dbReference type="SAM" id="Phobius"/>
    </source>
</evidence>
<proteinExistence type="inferred from homology"/>
<dbReference type="EMBL" id="VLTN01000024">
    <property type="protein sequence ID" value="KAA0151855.1"/>
    <property type="molecule type" value="Genomic_DNA"/>
</dbReference>
<evidence type="ECO:0000313" key="9">
    <source>
        <dbReference type="Proteomes" id="UP000323011"/>
    </source>
</evidence>
<keyword evidence="2 3" id="KW-0067">ATP-binding</keyword>
<dbReference type="PROSITE" id="PS50067">
    <property type="entry name" value="KINESIN_MOTOR_2"/>
    <property type="match status" value="1"/>
</dbReference>
<feature type="binding site" evidence="3">
    <location>
        <begin position="675"/>
        <end position="682"/>
    </location>
    <ligand>
        <name>ATP</name>
        <dbReference type="ChEBI" id="CHEBI:30616"/>
    </ligand>
</feature>
<dbReference type="InterPro" id="IPR057352">
    <property type="entry name" value="TPR_TmcB/C"/>
</dbReference>
<dbReference type="InterPro" id="IPR027640">
    <property type="entry name" value="Kinesin-like_fam"/>
</dbReference>
<dbReference type="SUPFAM" id="SSF52540">
    <property type="entry name" value="P-loop containing nucleoside triphosphate hydrolases"/>
    <property type="match status" value="1"/>
</dbReference>
<feature type="coiled-coil region" evidence="4">
    <location>
        <begin position="171"/>
        <end position="285"/>
    </location>
</feature>
<dbReference type="InterPro" id="IPR036961">
    <property type="entry name" value="Kinesin_motor_dom_sf"/>
</dbReference>
<dbReference type="InterPro" id="IPR001752">
    <property type="entry name" value="Kinesin_motor_dom"/>
</dbReference>
<evidence type="ECO:0000256" key="1">
    <source>
        <dbReference type="ARBA" id="ARBA00022741"/>
    </source>
</evidence>
<dbReference type="SMART" id="SM00129">
    <property type="entry name" value="KISc"/>
    <property type="match status" value="1"/>
</dbReference>
<dbReference type="PANTHER" id="PTHR47972">
    <property type="entry name" value="KINESIN-LIKE PROTEIN KLP-3"/>
    <property type="match status" value="1"/>
</dbReference>
<feature type="compositionally biased region" description="Low complexity" evidence="5">
    <location>
        <begin position="736"/>
        <end position="753"/>
    </location>
</feature>
<feature type="compositionally biased region" description="Polar residues" evidence="5">
    <location>
        <begin position="1550"/>
        <end position="1573"/>
    </location>
</feature>
<dbReference type="PANTHER" id="PTHR47972:SF28">
    <property type="entry name" value="KINESIN-LIKE PROTEIN KLP-3"/>
    <property type="match status" value="1"/>
</dbReference>
<sequence length="1959" mass="202417">MLSSFFGSSDSRASSPAPAGAGESVASLKAQVAALRQQLARTAKGMEFVVKDRVESATRRLQDQNTELVTALTKARTEAGQAKAAEEKAKLDLVQLHADTGMSEKELRERVEDMRAEVLDTHAALHRAMARAEAAQAKVSGTDPGLQSQVAALQAQLAAAEARESGQAAQLRKAQAQVASLRTETEAIDKRCKKAIAECAAMRVKARQSDELFRTLEANLEAANDTAERAKRALEAQRTELRLGREASARLERTEALLREATAEASKAKEEAAAARAEAAVASEAAAQAAANRADAVKSACSARMRARTSLAAIRSIRRASVAAGHGDPLSSLAPGARRRLTVCGVDSDSTSGMDDVAEHSPVRGAGRAVGAEDAGGEHDGEDLAAGGGAGSLRQDDADGMSDAMSDADSHILDLDEFDAACGLESGSLVGSDAEDEEMGVASPGIGRSRAASSSASLAGDGDANGAAAGARGALSKAVRRTLAGADQDAAEAFRERLAAAQEAKLSAEAAAEAARSELAAREARVRALEAAAEAAGRGRSAAEAEANAARTELGRVQAARQALVQQLVDLKGNLRVIARVRPLAASQGEGSSSKGGAGGEGAAETCAATVLGDDRIRVRQPASSSSSSSAPAERTFAFDRVFGPESTQEAVFDEVRPIVEGVLGGVSATIFAYGQTGAGKTHTMMGSEALPGVTPRAVRCLIEGASAARAQLGAAVSEDDDVDQSADADADADADAAAGAGDDAAGVAGSKAAAGSKRRMVSDAAVEVGMLEIYRETLRDLLSDDDGDDEGGDSAAGPRSASGSKAAAGSRGGELSIHQKRGGAVYVQGLTFRRVGASEDADGVIATGLARRAVAATAMNADSSRSHLVTVVRFSATDASAGTSTSASLFLVDLAGSERLKKSAAEGERRAEAQAINKSLSALGDVLSALQAKSTHVPFRNSKLTHLLMSALAPGGGCRATMIVQASPAERNAQETTCTLAFGRRAASVELGKVSKAVVEAASGSDSSEGSKAASKAEARASKLELALRKERAAHAKVVEELALAQRQARALKSAVVAARGGANAGARSASARKPADGRRARTVQYGASRSGRPATGDDPAAGPRTSVESAMEAALEWLPAAMPSSASSVHDSDADRDADEETASLLVIDAVQVVGLVVRTGQSWPAELANISEQVFGLLRILLALFQWQAIALTASMVIVWASLINAGLVAWAFAYNKHQWIFPIRTLGVLVAFATSIGFIPLLEQLLLAIADPSSLTSDSVGAVVLRAAAAVSAVLFVPFALTGSLLVFEGDPGSTSSSMRAPSGSINALAALYAGIAWIALGTLVLDVVRRRLDGDELTNEATIMDIAVPWVIATPVAMFVGLRAVIVREAMVEATARDLIDVLSAVHARRQKAAAAMSPAHRGVRFGASAGVLRAPSGRGSLGGMSAQSLTVGSIVDAPSKGVPGALPAAEGGSSHEVVTLYSAPRGKSDPDMVVDDVPGEEGGGATDEKAPSQDVTGADTEDPQMRRGSAISTTAGSIARTGSGTAKHSRSSFAHDSGVAPVTGNRTSSGQPLNAAASSSEVKSSGRNGLREVGSSLRIDVSARHGKEPPATDQQEAVAQPVFSADKALLAVVQDCPRARIVLAKLMTSPVLVELAARSALRWRGLSTSAKLAACFVIYEAGIACFPSGAGVRIHFARTVEATTADTHRALSLLRAAASCGPAFNERFAIFHRLKEAEQSRQTTSLGKSAHGLGSADYLEFKKLEKLATSSHIKAIKQLKRIWGRVAQWERQGTARPSETAMKPLAKRIRHLAHASDRATSAYVQLVSKYPRATPLLRQFGCFLLEVRSRPDGADALFARADEVEDEDSTVGLARAESGSSAAPKSVRSHNKIRDDDFRAVADLQRGVGMGVLVMAGLMIGALGITVIMLDAFQSSINSTYMSAQRAERMQQGLYGARSVQLASAGVNDSLWE</sequence>
<dbReference type="PRINTS" id="PR00380">
    <property type="entry name" value="KINESINHEAVY"/>
</dbReference>
<accession>A0A5A8CFQ1</accession>
<feature type="transmembrane region" description="Helical" evidence="6">
    <location>
        <begin position="1894"/>
        <end position="1916"/>
    </location>
</feature>
<dbReference type="GO" id="GO:0003777">
    <property type="term" value="F:microtubule motor activity"/>
    <property type="evidence" value="ECO:0007669"/>
    <property type="project" value="InterPro"/>
</dbReference>
<feature type="region of interest" description="Disordered" evidence="5">
    <location>
        <begin position="1064"/>
        <end position="1108"/>
    </location>
</feature>
<dbReference type="GO" id="GO:0008017">
    <property type="term" value="F:microtubule binding"/>
    <property type="evidence" value="ECO:0007669"/>
    <property type="project" value="InterPro"/>
</dbReference>
<evidence type="ECO:0000256" key="2">
    <source>
        <dbReference type="ARBA" id="ARBA00022840"/>
    </source>
</evidence>
<keyword evidence="9" id="KW-1185">Reference proteome</keyword>
<dbReference type="Proteomes" id="UP000323011">
    <property type="component" value="Unassembled WGS sequence"/>
</dbReference>
<organism evidence="8 9">
    <name type="scientific">Cafeteria roenbergensis</name>
    <name type="common">Marine flagellate</name>
    <dbReference type="NCBI Taxonomy" id="33653"/>
    <lineage>
        <taxon>Eukaryota</taxon>
        <taxon>Sar</taxon>
        <taxon>Stramenopiles</taxon>
        <taxon>Bigyra</taxon>
        <taxon>Opalozoa</taxon>
        <taxon>Bicosoecida</taxon>
        <taxon>Cafeteriaceae</taxon>
        <taxon>Cafeteria</taxon>
    </lineage>
</organism>
<reference evidence="8 9" key="1">
    <citation type="submission" date="2019-07" db="EMBL/GenBank/DDBJ databases">
        <title>Genomes of Cafeteria roenbergensis.</title>
        <authorList>
            <person name="Fischer M.G."/>
            <person name="Hackl T."/>
            <person name="Roman M."/>
        </authorList>
    </citation>
    <scope>NUCLEOTIDE SEQUENCE [LARGE SCALE GENOMIC DNA]</scope>
    <source>
        <strain evidence="8 9">BVI</strain>
    </source>
</reference>
<gene>
    <name evidence="8" type="ORF">FNF29_04261</name>
</gene>
<feature type="transmembrane region" description="Helical" evidence="6">
    <location>
        <begin position="1313"/>
        <end position="1333"/>
    </location>
</feature>
<feature type="compositionally biased region" description="Low complexity" evidence="5">
    <location>
        <begin position="794"/>
        <end position="810"/>
    </location>
</feature>
<feature type="transmembrane region" description="Helical" evidence="6">
    <location>
        <begin position="1192"/>
        <end position="1218"/>
    </location>
</feature>
<evidence type="ECO:0000259" key="7">
    <source>
        <dbReference type="PROSITE" id="PS50067"/>
    </source>
</evidence>
<feature type="compositionally biased region" description="Acidic residues" evidence="5">
    <location>
        <begin position="784"/>
        <end position="793"/>
    </location>
</feature>
<dbReference type="InterPro" id="IPR027417">
    <property type="entry name" value="P-loop_NTPase"/>
</dbReference>
<feature type="region of interest" description="Disordered" evidence="5">
    <location>
        <begin position="1468"/>
        <end position="1580"/>
    </location>
</feature>
<dbReference type="GO" id="GO:0015630">
    <property type="term" value="C:microtubule cytoskeleton"/>
    <property type="evidence" value="ECO:0007669"/>
    <property type="project" value="TreeGrafter"/>
</dbReference>
<dbReference type="Pfam" id="PF25474">
    <property type="entry name" value="TPR_TmcB"/>
    <property type="match status" value="1"/>
</dbReference>
<dbReference type="Gene3D" id="3.40.850.10">
    <property type="entry name" value="Kinesin motor domain"/>
    <property type="match status" value="1"/>
</dbReference>
<evidence type="ECO:0000313" key="8">
    <source>
        <dbReference type="EMBL" id="KAA0151855.1"/>
    </source>
</evidence>
<feature type="compositionally biased region" description="Acidic residues" evidence="5">
    <location>
        <begin position="718"/>
        <end position="735"/>
    </location>
</feature>
<evidence type="ECO:0000256" key="3">
    <source>
        <dbReference type="PROSITE-ProRule" id="PRU00283"/>
    </source>
</evidence>